<name>A0A8X7C727_9ARAC</name>
<organism evidence="1 2">
    <name type="scientific">Trichonephila inaurata madagascariensis</name>
    <dbReference type="NCBI Taxonomy" id="2747483"/>
    <lineage>
        <taxon>Eukaryota</taxon>
        <taxon>Metazoa</taxon>
        <taxon>Ecdysozoa</taxon>
        <taxon>Arthropoda</taxon>
        <taxon>Chelicerata</taxon>
        <taxon>Arachnida</taxon>
        <taxon>Araneae</taxon>
        <taxon>Araneomorphae</taxon>
        <taxon>Entelegynae</taxon>
        <taxon>Araneoidea</taxon>
        <taxon>Nephilidae</taxon>
        <taxon>Trichonephila</taxon>
        <taxon>Trichonephila inaurata</taxon>
    </lineage>
</organism>
<protein>
    <submittedName>
        <fullName evidence="1">Uncharacterized protein</fullName>
    </submittedName>
</protein>
<gene>
    <name evidence="1" type="ORF">TNIN_255651</name>
</gene>
<dbReference type="AlphaFoldDB" id="A0A8X7C727"/>
<evidence type="ECO:0000313" key="1">
    <source>
        <dbReference type="EMBL" id="GFY58155.1"/>
    </source>
</evidence>
<dbReference type="OrthoDB" id="6433241at2759"/>
<proteinExistence type="predicted"/>
<evidence type="ECO:0000313" key="2">
    <source>
        <dbReference type="Proteomes" id="UP000886998"/>
    </source>
</evidence>
<reference evidence="1" key="1">
    <citation type="submission" date="2020-08" db="EMBL/GenBank/DDBJ databases">
        <title>Multicomponent nature underlies the extraordinary mechanical properties of spider dragline silk.</title>
        <authorList>
            <person name="Kono N."/>
            <person name="Nakamura H."/>
            <person name="Mori M."/>
            <person name="Yoshida Y."/>
            <person name="Ohtoshi R."/>
            <person name="Malay A.D."/>
            <person name="Moran D.A.P."/>
            <person name="Tomita M."/>
            <person name="Numata K."/>
            <person name="Arakawa K."/>
        </authorList>
    </citation>
    <scope>NUCLEOTIDE SEQUENCE</scope>
</reference>
<keyword evidence="2" id="KW-1185">Reference proteome</keyword>
<comment type="caution">
    <text evidence="1">The sequence shown here is derived from an EMBL/GenBank/DDBJ whole genome shotgun (WGS) entry which is preliminary data.</text>
</comment>
<dbReference type="EMBL" id="BMAV01011939">
    <property type="protein sequence ID" value="GFY58155.1"/>
    <property type="molecule type" value="Genomic_DNA"/>
</dbReference>
<sequence length="91" mass="10725">MCCICHLSVLQIGGSQTNKEHYCKHYMRSVDENFLSDWVPKDIMYNPEYQLYSTINSNLSRPIFAYREIPHALTGVSPYQLVYERVPHLDR</sequence>
<dbReference type="Proteomes" id="UP000886998">
    <property type="component" value="Unassembled WGS sequence"/>
</dbReference>
<accession>A0A8X7C727</accession>